<dbReference type="PRINTS" id="PR00463">
    <property type="entry name" value="EP450I"/>
</dbReference>
<comment type="similarity">
    <text evidence="3 13">Belongs to the cytochrome P450 family.</text>
</comment>
<keyword evidence="10 13" id="KW-0503">Monooxygenase</keyword>
<evidence type="ECO:0000256" key="14">
    <source>
        <dbReference type="SAM" id="Phobius"/>
    </source>
</evidence>
<keyword evidence="4 12" id="KW-0349">Heme</keyword>
<dbReference type="InterPro" id="IPR001128">
    <property type="entry name" value="Cyt_P450"/>
</dbReference>
<feature type="binding site" description="axial binding residue" evidence="12">
    <location>
        <position position="462"/>
    </location>
    <ligand>
        <name>heme</name>
        <dbReference type="ChEBI" id="CHEBI:30413"/>
    </ligand>
    <ligandPart>
        <name>Fe</name>
        <dbReference type="ChEBI" id="CHEBI:18248"/>
    </ligandPart>
</feature>
<dbReference type="FunFam" id="1.10.630.10:FF:000026">
    <property type="entry name" value="Cytochrome P450 82C4"/>
    <property type="match status" value="1"/>
</dbReference>
<dbReference type="GO" id="GO:0005506">
    <property type="term" value="F:iron ion binding"/>
    <property type="evidence" value="ECO:0007669"/>
    <property type="project" value="InterPro"/>
</dbReference>
<evidence type="ECO:0000256" key="3">
    <source>
        <dbReference type="ARBA" id="ARBA00010617"/>
    </source>
</evidence>
<proteinExistence type="inferred from homology"/>
<comment type="cofactor">
    <cofactor evidence="1 12">
        <name>heme</name>
        <dbReference type="ChEBI" id="CHEBI:30413"/>
    </cofactor>
</comment>
<keyword evidence="16" id="KW-1185">Reference proteome</keyword>
<accession>A0AAV5KY68</accession>
<dbReference type="PANTHER" id="PTHR47947:SF26">
    <property type="entry name" value="CYTOCHROME P450"/>
    <property type="match status" value="1"/>
</dbReference>
<evidence type="ECO:0000256" key="10">
    <source>
        <dbReference type="ARBA" id="ARBA00023033"/>
    </source>
</evidence>
<evidence type="ECO:0000256" key="7">
    <source>
        <dbReference type="ARBA" id="ARBA00022989"/>
    </source>
</evidence>
<sequence length="523" mass="59273">MDSLLSIPSPATAAVAVLALSLILFLWISKFLGRSKNKEAPEASGTRPLFGHLHLLGGPKPPHITLGDLAEKHGPIFTIRLGVCRALVVSNWEIARECFTTNDKAFINRPKYLVAEILGYNYAMFSFSSHLPYWRQIRKIAMLEVLSNYRLELLKHVRESEIRTSIKELHALLVGKDRGLVEMKRWFSSVTLNIVFKMVMGKRYAEEESRNQTDENERKRKALRDFFELAGAFAMADVLPFLRWLDIGGYEKAMKKTAKDLDGILQEWLDEHKKKRNSGEKAKGEHDFMDVMLSVLDDSEEIPSYEADTIVKATCLGLILGGTDTNTVTLTWALSLLLNNRDVLKKAQEELDTRVGRERRVQESDLKDLVYLQAILKETLRLYPAATLSVPHESAEDCTTGGYHVPAGTRLIVNLYKLHRDPNVWPNPYEFKPERFRTTHKHVDVRGQNFELIPFGSGRRVCPGISFALQVLQLTLANLLHSFEITTALDEPVDMTENAGLTNLKATPLEVLLTPRLPAHLYE</sequence>
<evidence type="ECO:0000256" key="9">
    <source>
        <dbReference type="ARBA" id="ARBA00023004"/>
    </source>
</evidence>
<evidence type="ECO:0000256" key="8">
    <source>
        <dbReference type="ARBA" id="ARBA00023002"/>
    </source>
</evidence>
<evidence type="ECO:0000256" key="5">
    <source>
        <dbReference type="ARBA" id="ARBA00022692"/>
    </source>
</evidence>
<reference evidence="15 16" key="1">
    <citation type="journal article" date="2021" name="Commun. Biol.">
        <title>The genome of Shorea leprosula (Dipterocarpaceae) highlights the ecological relevance of drought in aseasonal tropical rainforests.</title>
        <authorList>
            <person name="Ng K.K.S."/>
            <person name="Kobayashi M.J."/>
            <person name="Fawcett J.A."/>
            <person name="Hatakeyama M."/>
            <person name="Paape T."/>
            <person name="Ng C.H."/>
            <person name="Ang C.C."/>
            <person name="Tnah L.H."/>
            <person name="Lee C.T."/>
            <person name="Nishiyama T."/>
            <person name="Sese J."/>
            <person name="O'Brien M.J."/>
            <person name="Copetti D."/>
            <person name="Mohd Noor M.I."/>
            <person name="Ong R.C."/>
            <person name="Putra M."/>
            <person name="Sireger I.Z."/>
            <person name="Indrioko S."/>
            <person name="Kosugi Y."/>
            <person name="Izuno A."/>
            <person name="Isagi Y."/>
            <person name="Lee S.L."/>
            <person name="Shimizu K.K."/>
        </authorList>
    </citation>
    <scope>NUCLEOTIDE SEQUENCE [LARGE SCALE GENOMIC DNA]</scope>
    <source>
        <strain evidence="15">214</strain>
    </source>
</reference>
<comment type="caution">
    <text evidence="15">The sequence shown here is derived from an EMBL/GenBank/DDBJ whole genome shotgun (WGS) entry which is preliminary data.</text>
</comment>
<name>A0AAV5KY68_9ROSI</name>
<dbReference type="PROSITE" id="PS00086">
    <property type="entry name" value="CYTOCHROME_P450"/>
    <property type="match status" value="1"/>
</dbReference>
<dbReference type="EMBL" id="BPVZ01000084">
    <property type="protein sequence ID" value="GKV29824.1"/>
    <property type="molecule type" value="Genomic_DNA"/>
</dbReference>
<evidence type="ECO:0000256" key="6">
    <source>
        <dbReference type="ARBA" id="ARBA00022723"/>
    </source>
</evidence>
<dbReference type="PANTHER" id="PTHR47947">
    <property type="entry name" value="CYTOCHROME P450 82C3-RELATED"/>
    <property type="match status" value="1"/>
</dbReference>
<evidence type="ECO:0000313" key="16">
    <source>
        <dbReference type="Proteomes" id="UP001054252"/>
    </source>
</evidence>
<dbReference type="GO" id="GO:0020037">
    <property type="term" value="F:heme binding"/>
    <property type="evidence" value="ECO:0007669"/>
    <property type="project" value="InterPro"/>
</dbReference>
<evidence type="ECO:0000313" key="15">
    <source>
        <dbReference type="EMBL" id="GKV29824.1"/>
    </source>
</evidence>
<keyword evidence="7 14" id="KW-1133">Transmembrane helix</keyword>
<dbReference type="Pfam" id="PF00067">
    <property type="entry name" value="p450"/>
    <property type="match status" value="1"/>
</dbReference>
<dbReference type="Gene3D" id="1.10.630.10">
    <property type="entry name" value="Cytochrome P450"/>
    <property type="match status" value="1"/>
</dbReference>
<evidence type="ECO:0000256" key="13">
    <source>
        <dbReference type="RuleBase" id="RU000461"/>
    </source>
</evidence>
<protein>
    <recommendedName>
        <fullName evidence="17">Cytochrome P450</fullName>
    </recommendedName>
</protein>
<keyword evidence="5 14" id="KW-0812">Transmembrane</keyword>
<dbReference type="InterPro" id="IPR017972">
    <property type="entry name" value="Cyt_P450_CS"/>
</dbReference>
<keyword evidence="9 12" id="KW-0408">Iron</keyword>
<evidence type="ECO:0000256" key="2">
    <source>
        <dbReference type="ARBA" id="ARBA00004370"/>
    </source>
</evidence>
<dbReference type="GO" id="GO:0016020">
    <property type="term" value="C:membrane"/>
    <property type="evidence" value="ECO:0007669"/>
    <property type="project" value="UniProtKB-SubCell"/>
</dbReference>
<organism evidence="15 16">
    <name type="scientific">Rubroshorea leprosula</name>
    <dbReference type="NCBI Taxonomy" id="152421"/>
    <lineage>
        <taxon>Eukaryota</taxon>
        <taxon>Viridiplantae</taxon>
        <taxon>Streptophyta</taxon>
        <taxon>Embryophyta</taxon>
        <taxon>Tracheophyta</taxon>
        <taxon>Spermatophyta</taxon>
        <taxon>Magnoliopsida</taxon>
        <taxon>eudicotyledons</taxon>
        <taxon>Gunneridae</taxon>
        <taxon>Pentapetalae</taxon>
        <taxon>rosids</taxon>
        <taxon>malvids</taxon>
        <taxon>Malvales</taxon>
        <taxon>Dipterocarpaceae</taxon>
        <taxon>Rubroshorea</taxon>
    </lineage>
</organism>
<dbReference type="InterPro" id="IPR036396">
    <property type="entry name" value="Cyt_P450_sf"/>
</dbReference>
<dbReference type="SUPFAM" id="SSF48264">
    <property type="entry name" value="Cytochrome P450"/>
    <property type="match status" value="1"/>
</dbReference>
<evidence type="ECO:0000256" key="11">
    <source>
        <dbReference type="ARBA" id="ARBA00023136"/>
    </source>
</evidence>
<feature type="transmembrane region" description="Helical" evidence="14">
    <location>
        <begin position="6"/>
        <end position="28"/>
    </location>
</feature>
<dbReference type="PRINTS" id="PR00385">
    <property type="entry name" value="P450"/>
</dbReference>
<comment type="subcellular location">
    <subcellularLocation>
        <location evidence="2">Membrane</location>
    </subcellularLocation>
</comment>
<dbReference type="InterPro" id="IPR002401">
    <property type="entry name" value="Cyt_P450_E_grp-I"/>
</dbReference>
<dbReference type="InterPro" id="IPR050651">
    <property type="entry name" value="Plant_Cytochrome_P450_Monoox"/>
</dbReference>
<evidence type="ECO:0000256" key="4">
    <source>
        <dbReference type="ARBA" id="ARBA00022617"/>
    </source>
</evidence>
<gene>
    <name evidence="15" type="ORF">SLEP1_g38716</name>
</gene>
<dbReference type="AlphaFoldDB" id="A0AAV5KY68"/>
<evidence type="ECO:0000256" key="1">
    <source>
        <dbReference type="ARBA" id="ARBA00001971"/>
    </source>
</evidence>
<evidence type="ECO:0000256" key="12">
    <source>
        <dbReference type="PIRSR" id="PIRSR602401-1"/>
    </source>
</evidence>
<evidence type="ECO:0008006" key="17">
    <source>
        <dbReference type="Google" id="ProtNLM"/>
    </source>
</evidence>
<dbReference type="CDD" id="cd20654">
    <property type="entry name" value="CYP82"/>
    <property type="match status" value="1"/>
</dbReference>
<keyword evidence="6 12" id="KW-0479">Metal-binding</keyword>
<dbReference type="Proteomes" id="UP001054252">
    <property type="component" value="Unassembled WGS sequence"/>
</dbReference>
<keyword evidence="11 14" id="KW-0472">Membrane</keyword>
<keyword evidence="8 13" id="KW-0560">Oxidoreductase</keyword>
<dbReference type="GO" id="GO:0016709">
    <property type="term" value="F:oxidoreductase activity, acting on paired donors, with incorporation or reduction of molecular oxygen, NAD(P)H as one donor, and incorporation of one atom of oxygen"/>
    <property type="evidence" value="ECO:0007669"/>
    <property type="project" value="UniProtKB-ARBA"/>
</dbReference>